<feature type="chain" id="PRO_5024275098" evidence="1">
    <location>
        <begin position="19"/>
        <end position="166"/>
    </location>
</feature>
<keyword evidence="1" id="KW-0732">Signal</keyword>
<sequence length="166" mass="18581">MKKNLIIFAVFLSSFVQAQQEVSVDLGDALVMKTLEVSYEYYLSDQSSVGLSGLFNFNGRNSDFRYKEENMVTPYFRHYFTTNSTWNYFGEIFMGINSGEEEIKMLGSPNQYEQYTDGALGVSIGSKYISNGGFVVSVLGGIGRNLFTDKSPAVVPRVGLNVGYRF</sequence>
<dbReference type="Pfam" id="PF12099">
    <property type="entry name" value="DUF3575"/>
    <property type="match status" value="1"/>
</dbReference>
<keyword evidence="3" id="KW-1185">Reference proteome</keyword>
<dbReference type="EMBL" id="VNIA01000001">
    <property type="protein sequence ID" value="TYP99959.1"/>
    <property type="molecule type" value="Genomic_DNA"/>
</dbReference>
<feature type="signal peptide" evidence="1">
    <location>
        <begin position="1"/>
        <end position="18"/>
    </location>
</feature>
<reference evidence="2 3" key="1">
    <citation type="submission" date="2019-07" db="EMBL/GenBank/DDBJ databases">
        <title>Genomic Encyclopedia of Type Strains, Phase IV (KMG-IV): sequencing the most valuable type-strain genomes for metagenomic binning, comparative biology and taxonomic classification.</title>
        <authorList>
            <person name="Goeker M."/>
        </authorList>
    </citation>
    <scope>NUCLEOTIDE SEQUENCE [LARGE SCALE GENOMIC DNA]</scope>
    <source>
        <strain evidence="2 3">DSM 18961</strain>
    </source>
</reference>
<dbReference type="RefSeq" id="WP_148868654.1">
    <property type="nucleotide sequence ID" value="NZ_VNIA01000001.1"/>
</dbReference>
<comment type="caution">
    <text evidence="2">The sequence shown here is derived from an EMBL/GenBank/DDBJ whole genome shotgun (WGS) entry which is preliminary data.</text>
</comment>
<evidence type="ECO:0000313" key="3">
    <source>
        <dbReference type="Proteomes" id="UP000323136"/>
    </source>
</evidence>
<dbReference type="OrthoDB" id="768080at2"/>
<dbReference type="AlphaFoldDB" id="A0A5S5DZJ8"/>
<evidence type="ECO:0000256" key="1">
    <source>
        <dbReference type="SAM" id="SignalP"/>
    </source>
</evidence>
<gene>
    <name evidence="2" type="ORF">C7447_101567</name>
</gene>
<name>A0A5S5DZJ8_9FLAO</name>
<dbReference type="Proteomes" id="UP000323136">
    <property type="component" value="Unassembled WGS sequence"/>
</dbReference>
<evidence type="ECO:0000313" key="2">
    <source>
        <dbReference type="EMBL" id="TYP99959.1"/>
    </source>
</evidence>
<accession>A0A5S5DZJ8</accession>
<protein>
    <submittedName>
        <fullName evidence="2">Uncharacterized protein DUF3575</fullName>
    </submittedName>
</protein>
<dbReference type="InterPro" id="IPR021958">
    <property type="entry name" value="DUF3575"/>
</dbReference>
<organism evidence="2 3">
    <name type="scientific">Tenacibaculum adriaticum</name>
    <dbReference type="NCBI Taxonomy" id="413713"/>
    <lineage>
        <taxon>Bacteria</taxon>
        <taxon>Pseudomonadati</taxon>
        <taxon>Bacteroidota</taxon>
        <taxon>Flavobacteriia</taxon>
        <taxon>Flavobacteriales</taxon>
        <taxon>Flavobacteriaceae</taxon>
        <taxon>Tenacibaculum</taxon>
    </lineage>
</organism>
<proteinExistence type="predicted"/>